<comment type="caution">
    <text evidence="3">The sequence shown here is derived from an EMBL/GenBank/DDBJ whole genome shotgun (WGS) entry which is preliminary data.</text>
</comment>
<dbReference type="AlphaFoldDB" id="A0A2J7TBX0"/>
<dbReference type="EMBL" id="PDZR01000041">
    <property type="protein sequence ID" value="PNG24262.1"/>
    <property type="molecule type" value="Genomic_DNA"/>
</dbReference>
<evidence type="ECO:0000313" key="4">
    <source>
        <dbReference type="Proteomes" id="UP000236286"/>
    </source>
</evidence>
<dbReference type="PANTHER" id="PTHR46889">
    <property type="entry name" value="TRANSPOSASE INSF FOR INSERTION SEQUENCE IS3B-RELATED"/>
    <property type="match status" value="1"/>
</dbReference>
<sequence length="374" mass="42084">MIELVHSGRSPEDLAREFEPTAQSISTWVKQAEREAGKRADGPISAEREELARLRRENHRLRQERDILAKAGGLVRAGEQGEPERVFRFMSAHQAIYPIRTMARVLKVSASGYYAWRSRPASERAPTDADLTRRIRTIHVGSHGTYGAPRIHAELKAEGMAIGKKRVARLMKVASIAGVSRRRSVQTTRRDPNHRSASDLVRRNFTAKRPNELWVADITFLPTLAGFLFLAVVLDVWSRRIVGWSFSAGLKTRVVLDALDMGLAARKPGSVIHHSDRGSQYTSVAFGSRCKEAGVRPSTGSVGDAYDNAMCESFFATLECELLDRRRFRSHSEARMAVFHFIEGFYNPSRRHSALGYLSPIEYERIHDELNETA</sequence>
<dbReference type="GO" id="GO:0015074">
    <property type="term" value="P:DNA integration"/>
    <property type="evidence" value="ECO:0007669"/>
    <property type="project" value="InterPro"/>
</dbReference>
<accession>A0A2J7TBX0</accession>
<dbReference type="InterPro" id="IPR050900">
    <property type="entry name" value="Transposase_IS3/IS150/IS904"/>
</dbReference>
<dbReference type="InterPro" id="IPR012337">
    <property type="entry name" value="RNaseH-like_sf"/>
</dbReference>
<dbReference type="PANTHER" id="PTHR46889:SF4">
    <property type="entry name" value="TRANSPOSASE INSO FOR INSERTION SEQUENCE ELEMENT IS911B-RELATED"/>
    <property type="match status" value="1"/>
</dbReference>
<feature type="domain" description="Integrase catalytic" evidence="2">
    <location>
        <begin position="206"/>
        <end position="368"/>
    </location>
</feature>
<evidence type="ECO:0000256" key="1">
    <source>
        <dbReference type="SAM" id="Coils"/>
    </source>
</evidence>
<dbReference type="InterPro" id="IPR025948">
    <property type="entry name" value="HTH-like_dom"/>
</dbReference>
<organism evidence="3 4">
    <name type="scientific">Methylocella silvestris</name>
    <dbReference type="NCBI Taxonomy" id="199596"/>
    <lineage>
        <taxon>Bacteria</taxon>
        <taxon>Pseudomonadati</taxon>
        <taxon>Pseudomonadota</taxon>
        <taxon>Alphaproteobacteria</taxon>
        <taxon>Hyphomicrobiales</taxon>
        <taxon>Beijerinckiaceae</taxon>
        <taxon>Methylocella</taxon>
    </lineage>
</organism>
<dbReference type="Proteomes" id="UP000236286">
    <property type="component" value="Unassembled WGS sequence"/>
</dbReference>
<dbReference type="InterPro" id="IPR048020">
    <property type="entry name" value="Transpos_IS3"/>
</dbReference>
<dbReference type="Pfam" id="PF13333">
    <property type="entry name" value="rve_2"/>
    <property type="match status" value="1"/>
</dbReference>
<dbReference type="SUPFAM" id="SSF53098">
    <property type="entry name" value="Ribonuclease H-like"/>
    <property type="match status" value="1"/>
</dbReference>
<dbReference type="InterPro" id="IPR001584">
    <property type="entry name" value="Integrase_cat-core"/>
</dbReference>
<dbReference type="PROSITE" id="PS50994">
    <property type="entry name" value="INTEGRASE"/>
    <property type="match status" value="1"/>
</dbReference>
<name>A0A2J7TBX0_METSI</name>
<dbReference type="NCBIfam" id="NF033516">
    <property type="entry name" value="transpos_IS3"/>
    <property type="match status" value="1"/>
</dbReference>
<evidence type="ECO:0000259" key="2">
    <source>
        <dbReference type="PROSITE" id="PS50994"/>
    </source>
</evidence>
<dbReference type="OrthoDB" id="9803878at2"/>
<dbReference type="Gene3D" id="3.30.420.10">
    <property type="entry name" value="Ribonuclease H-like superfamily/Ribonuclease H"/>
    <property type="match status" value="1"/>
</dbReference>
<dbReference type="InterPro" id="IPR036397">
    <property type="entry name" value="RNaseH_sf"/>
</dbReference>
<dbReference type="Pfam" id="PF13276">
    <property type="entry name" value="HTH_21"/>
    <property type="match status" value="1"/>
</dbReference>
<proteinExistence type="predicted"/>
<dbReference type="InterPro" id="IPR009057">
    <property type="entry name" value="Homeodomain-like_sf"/>
</dbReference>
<dbReference type="GO" id="GO:0003676">
    <property type="term" value="F:nucleic acid binding"/>
    <property type="evidence" value="ECO:0007669"/>
    <property type="project" value="InterPro"/>
</dbReference>
<dbReference type="Pfam" id="PF00665">
    <property type="entry name" value="rve"/>
    <property type="match status" value="1"/>
</dbReference>
<keyword evidence="1" id="KW-0175">Coiled coil</keyword>
<reference evidence="3 4" key="1">
    <citation type="submission" date="2017-10" db="EMBL/GenBank/DDBJ databases">
        <title>Genome announcement of Methylocella silvestris TVC from permafrost.</title>
        <authorList>
            <person name="Wang J."/>
            <person name="Geng K."/>
            <person name="Ul-Haque F."/>
            <person name="Crombie A.T."/>
            <person name="Street L.E."/>
            <person name="Wookey P.A."/>
            <person name="Murrell J.C."/>
            <person name="Pratscher J."/>
        </authorList>
    </citation>
    <scope>NUCLEOTIDE SEQUENCE [LARGE SCALE GENOMIC DNA]</scope>
    <source>
        <strain evidence="3 4">TVC</strain>
    </source>
</reference>
<protein>
    <submittedName>
        <fullName evidence="3">IS3 family transposase</fullName>
    </submittedName>
</protein>
<feature type="coiled-coil region" evidence="1">
    <location>
        <begin position="44"/>
        <end position="71"/>
    </location>
</feature>
<dbReference type="SUPFAM" id="SSF46689">
    <property type="entry name" value="Homeodomain-like"/>
    <property type="match status" value="1"/>
</dbReference>
<evidence type="ECO:0000313" key="3">
    <source>
        <dbReference type="EMBL" id="PNG24262.1"/>
    </source>
</evidence>
<gene>
    <name evidence="3" type="ORF">CR492_19680</name>
</gene>